<dbReference type="InterPro" id="IPR006083">
    <property type="entry name" value="PRK/URK"/>
</dbReference>
<evidence type="ECO:0000313" key="3">
    <source>
        <dbReference type="Proteomes" id="UP001500298"/>
    </source>
</evidence>
<dbReference type="Gene3D" id="3.40.50.300">
    <property type="entry name" value="P-loop containing nucleotide triphosphate hydrolases"/>
    <property type="match status" value="1"/>
</dbReference>
<organism evidence="2 3">
    <name type="scientific">Algivirga pacifica</name>
    <dbReference type="NCBI Taxonomy" id="1162670"/>
    <lineage>
        <taxon>Bacteria</taxon>
        <taxon>Pseudomonadati</taxon>
        <taxon>Bacteroidota</taxon>
        <taxon>Cytophagia</taxon>
        <taxon>Cytophagales</taxon>
        <taxon>Flammeovirgaceae</taxon>
        <taxon>Algivirga</taxon>
    </lineage>
</organism>
<keyword evidence="2" id="KW-0418">Kinase</keyword>
<accession>A0ABP9DHK5</accession>
<keyword evidence="2" id="KW-0808">Transferase</keyword>
<feature type="domain" description="Phosphoribulokinase/uridine kinase" evidence="1">
    <location>
        <begin position="5"/>
        <end position="182"/>
    </location>
</feature>
<name>A0ABP9DHK5_9BACT</name>
<sequence length="209" mass="24205">MRPFVVGITGGSGSGKTYFQKKLTAELGAENLCIVSHDNYYRTIDQQPKDSNGVENFDRPESIDLHSYAEDIKKLKAGEVIQRMEYTFNNPALTPRLLTFEPRPIIILEGIFVFHNKEVSDLIDLKLFVDAKPHVQIKRRIMRDTMERDSDLTDVLYRYEHHIMPSYEKYIAIHKNTVDLVICNDHGFDQALNVVTTFLKSKIEERINE</sequence>
<evidence type="ECO:0000259" key="1">
    <source>
        <dbReference type="Pfam" id="PF00485"/>
    </source>
</evidence>
<gene>
    <name evidence="2" type="primary">udk_2</name>
    <name evidence="2" type="ORF">GCM10023331_32130</name>
</gene>
<dbReference type="PRINTS" id="PR00988">
    <property type="entry name" value="URIDINKINASE"/>
</dbReference>
<protein>
    <submittedName>
        <fullName evidence="2">Uridine kinase</fullName>
    </submittedName>
</protein>
<dbReference type="GO" id="GO:0016301">
    <property type="term" value="F:kinase activity"/>
    <property type="evidence" value="ECO:0007669"/>
    <property type="project" value="UniProtKB-KW"/>
</dbReference>
<evidence type="ECO:0000313" key="2">
    <source>
        <dbReference type="EMBL" id="GAA4844878.1"/>
    </source>
</evidence>
<dbReference type="Pfam" id="PF00485">
    <property type="entry name" value="PRK"/>
    <property type="match status" value="1"/>
</dbReference>
<reference evidence="3" key="1">
    <citation type="journal article" date="2019" name="Int. J. Syst. Evol. Microbiol.">
        <title>The Global Catalogue of Microorganisms (GCM) 10K type strain sequencing project: providing services to taxonomists for standard genome sequencing and annotation.</title>
        <authorList>
            <consortium name="The Broad Institute Genomics Platform"/>
            <consortium name="The Broad Institute Genome Sequencing Center for Infectious Disease"/>
            <person name="Wu L."/>
            <person name="Ma J."/>
        </authorList>
    </citation>
    <scope>NUCLEOTIDE SEQUENCE [LARGE SCALE GENOMIC DNA]</scope>
    <source>
        <strain evidence="3">JCM 18326</strain>
    </source>
</reference>
<dbReference type="Proteomes" id="UP001500298">
    <property type="component" value="Unassembled WGS sequence"/>
</dbReference>
<dbReference type="InterPro" id="IPR027417">
    <property type="entry name" value="P-loop_NTPase"/>
</dbReference>
<proteinExistence type="predicted"/>
<keyword evidence="3" id="KW-1185">Reference proteome</keyword>
<comment type="caution">
    <text evidence="2">The sequence shown here is derived from an EMBL/GenBank/DDBJ whole genome shotgun (WGS) entry which is preliminary data.</text>
</comment>
<dbReference type="SUPFAM" id="SSF52540">
    <property type="entry name" value="P-loop containing nucleoside triphosphate hydrolases"/>
    <property type="match status" value="1"/>
</dbReference>
<dbReference type="RefSeq" id="WP_345373624.1">
    <property type="nucleotide sequence ID" value="NZ_BAABJX010000052.1"/>
</dbReference>
<dbReference type="PANTHER" id="PTHR10285">
    <property type="entry name" value="URIDINE KINASE"/>
    <property type="match status" value="1"/>
</dbReference>
<dbReference type="EMBL" id="BAABJX010000052">
    <property type="protein sequence ID" value="GAA4844878.1"/>
    <property type="molecule type" value="Genomic_DNA"/>
</dbReference>